<accession>A0A212KL10</accession>
<proteinExistence type="predicted"/>
<sequence length="55" mass="6196">MRAGDQPYWHRELDRQTVKKHPVGIAFSQKEKIQAANLTFLLAAGPATGYLTEIK</sequence>
<name>A0A212KL10_9BACT</name>
<organism evidence="1">
    <name type="scientific">uncultured Desulfovibrio sp</name>
    <dbReference type="NCBI Taxonomy" id="167968"/>
    <lineage>
        <taxon>Bacteria</taxon>
        <taxon>Pseudomonadati</taxon>
        <taxon>Thermodesulfobacteriota</taxon>
        <taxon>Desulfovibrionia</taxon>
        <taxon>Desulfovibrionales</taxon>
        <taxon>Desulfovibrionaceae</taxon>
        <taxon>Desulfovibrio</taxon>
        <taxon>environmental samples</taxon>
    </lineage>
</organism>
<reference evidence="1" key="1">
    <citation type="submission" date="2016-04" db="EMBL/GenBank/DDBJ databases">
        <authorList>
            <person name="Evans L.H."/>
            <person name="Alamgir A."/>
            <person name="Owens N."/>
            <person name="Weber N.D."/>
            <person name="Virtaneva K."/>
            <person name="Barbian K."/>
            <person name="Babar A."/>
            <person name="Rosenke K."/>
        </authorList>
    </citation>
    <scope>NUCLEOTIDE SEQUENCE</scope>
    <source>
        <strain evidence="1">92-2</strain>
    </source>
</reference>
<dbReference type="EMBL" id="FLUP01000002">
    <property type="protein sequence ID" value="SBW12285.1"/>
    <property type="molecule type" value="Genomic_DNA"/>
</dbReference>
<protein>
    <submittedName>
        <fullName evidence="1">Uncharacterized protein</fullName>
    </submittedName>
</protein>
<evidence type="ECO:0000313" key="1">
    <source>
        <dbReference type="EMBL" id="SBW12285.1"/>
    </source>
</evidence>
<dbReference type="AlphaFoldDB" id="A0A212KL10"/>
<gene>
    <name evidence="1" type="ORF">KM92DES2_20418</name>
</gene>